<dbReference type="EMBL" id="CP065937">
    <property type="protein sequence ID" value="QQA61613.1"/>
    <property type="molecule type" value="Genomic_DNA"/>
</dbReference>
<feature type="transmembrane region" description="Helical" evidence="9">
    <location>
        <begin position="334"/>
        <end position="353"/>
    </location>
</feature>
<evidence type="ECO:0000256" key="3">
    <source>
        <dbReference type="ARBA" id="ARBA00022475"/>
    </source>
</evidence>
<dbReference type="SUPFAM" id="SSF82693">
    <property type="entry name" value="Multidrug efflux transporter AcrB pore domain, PN1, PN2, PC1 and PC2 subdomains"/>
    <property type="match status" value="3"/>
</dbReference>
<comment type="subcellular location">
    <subcellularLocation>
        <location evidence="1">Cell inner membrane</location>
        <topology evidence="1">Multi-pass membrane protein</topology>
    </subcellularLocation>
</comment>
<dbReference type="Gene3D" id="3.30.70.1320">
    <property type="entry name" value="Multidrug efflux transporter AcrB pore domain like"/>
    <property type="match status" value="1"/>
</dbReference>
<evidence type="ECO:0000256" key="4">
    <source>
        <dbReference type="ARBA" id="ARBA00022519"/>
    </source>
</evidence>
<dbReference type="Gene3D" id="3.30.70.1430">
    <property type="entry name" value="Multidrug efflux transporter AcrB pore domain"/>
    <property type="match status" value="2"/>
</dbReference>
<keyword evidence="4" id="KW-0997">Cell inner membrane</keyword>
<protein>
    <submittedName>
        <fullName evidence="10">Efflux RND transporter permease subunit</fullName>
    </submittedName>
</protein>
<evidence type="ECO:0000256" key="7">
    <source>
        <dbReference type="ARBA" id="ARBA00023136"/>
    </source>
</evidence>
<feature type="transmembrane region" description="Helical" evidence="9">
    <location>
        <begin position="979"/>
        <end position="1007"/>
    </location>
</feature>
<reference evidence="10" key="1">
    <citation type="submission" date="2020-12" db="EMBL/GenBank/DDBJ databases">
        <title>GES Beta-lactamases isolated from hospital effluents in Brazil.</title>
        <authorList>
            <person name="Conte D."/>
            <person name="Mesa D."/>
            <person name="Palmeiro J.K."/>
            <person name="Dalla-Costa L.M."/>
        </authorList>
    </citation>
    <scope>NUCLEOTIDE SEQUENCE [LARGE SCALE GENOMIC DNA]</scope>
    <source>
        <strain evidence="10">Aero21</strain>
    </source>
</reference>
<feature type="transmembrane region" description="Helical" evidence="9">
    <location>
        <begin position="386"/>
        <end position="410"/>
    </location>
</feature>
<feature type="transmembrane region" description="Helical" evidence="9">
    <location>
        <begin position="953"/>
        <end position="973"/>
    </location>
</feature>
<organism evidence="10">
    <name type="scientific">Aeromonas caviae</name>
    <name type="common">Aeromonas punctata</name>
    <dbReference type="NCBI Taxonomy" id="648"/>
    <lineage>
        <taxon>Bacteria</taxon>
        <taxon>Pseudomonadati</taxon>
        <taxon>Pseudomonadota</taxon>
        <taxon>Gammaproteobacteria</taxon>
        <taxon>Aeromonadales</taxon>
        <taxon>Aeromonadaceae</taxon>
        <taxon>Aeromonas</taxon>
    </lineage>
</organism>
<dbReference type="SUPFAM" id="SSF82714">
    <property type="entry name" value="Multidrug efflux transporter AcrB TolC docking domain, DN and DC subdomains"/>
    <property type="match status" value="2"/>
</dbReference>
<dbReference type="FunFam" id="1.20.1640.10:FF:000001">
    <property type="entry name" value="Efflux pump membrane transporter"/>
    <property type="match status" value="1"/>
</dbReference>
<proteinExistence type="predicted"/>
<feature type="transmembrane region" description="Helical" evidence="9">
    <location>
        <begin position="904"/>
        <end position="925"/>
    </location>
</feature>
<feature type="transmembrane region" description="Helical" evidence="9">
    <location>
        <begin position="431"/>
        <end position="451"/>
    </location>
</feature>
<evidence type="ECO:0000256" key="1">
    <source>
        <dbReference type="ARBA" id="ARBA00004429"/>
    </source>
</evidence>
<gene>
    <name evidence="10" type="ORF">JC965_03505</name>
</gene>
<feature type="compositionally biased region" description="Low complexity" evidence="8">
    <location>
        <begin position="1029"/>
        <end position="1042"/>
    </location>
</feature>
<dbReference type="PRINTS" id="PR00702">
    <property type="entry name" value="ACRIFLAVINRP"/>
</dbReference>
<feature type="transmembrane region" description="Helical" evidence="9">
    <location>
        <begin position="463"/>
        <end position="481"/>
    </location>
</feature>
<evidence type="ECO:0000256" key="8">
    <source>
        <dbReference type="SAM" id="MobiDB-lite"/>
    </source>
</evidence>
<evidence type="ECO:0000256" key="2">
    <source>
        <dbReference type="ARBA" id="ARBA00022448"/>
    </source>
</evidence>
<evidence type="ECO:0000313" key="10">
    <source>
        <dbReference type="EMBL" id="QQA61613.1"/>
    </source>
</evidence>
<dbReference type="InterPro" id="IPR001036">
    <property type="entry name" value="Acrflvin-R"/>
</dbReference>
<dbReference type="AlphaFoldDB" id="A0A7T3X3Y6"/>
<feature type="transmembrane region" description="Helical" evidence="9">
    <location>
        <begin position="878"/>
        <end position="898"/>
    </location>
</feature>
<dbReference type="Pfam" id="PF00873">
    <property type="entry name" value="ACR_tran"/>
    <property type="match status" value="1"/>
</dbReference>
<dbReference type="PANTHER" id="PTHR32063">
    <property type="match status" value="1"/>
</dbReference>
<dbReference type="Gene3D" id="3.30.70.1440">
    <property type="entry name" value="Multidrug efflux transporter AcrB pore domain"/>
    <property type="match status" value="1"/>
</dbReference>
<dbReference type="GO" id="GO:0005886">
    <property type="term" value="C:plasma membrane"/>
    <property type="evidence" value="ECO:0007669"/>
    <property type="project" value="UniProtKB-SubCell"/>
</dbReference>
<feature type="transmembrane region" description="Helical" evidence="9">
    <location>
        <begin position="852"/>
        <end position="871"/>
    </location>
</feature>
<keyword evidence="5 9" id="KW-0812">Transmembrane</keyword>
<keyword evidence="7 9" id="KW-0472">Membrane</keyword>
<evidence type="ECO:0000256" key="6">
    <source>
        <dbReference type="ARBA" id="ARBA00022989"/>
    </source>
</evidence>
<evidence type="ECO:0000256" key="5">
    <source>
        <dbReference type="ARBA" id="ARBA00022692"/>
    </source>
</evidence>
<dbReference type="Gene3D" id="1.20.1640.10">
    <property type="entry name" value="Multidrug efflux transporter AcrB transmembrane domain"/>
    <property type="match status" value="2"/>
</dbReference>
<dbReference type="Gene3D" id="3.30.2090.10">
    <property type="entry name" value="Multidrug efflux transporter AcrB TolC docking domain, DN and DC subdomains"/>
    <property type="match status" value="2"/>
</dbReference>
<dbReference type="InterPro" id="IPR027463">
    <property type="entry name" value="AcrB_DN_DC_subdom"/>
</dbReference>
<feature type="transmembrane region" description="Helical" evidence="9">
    <location>
        <begin position="360"/>
        <end position="380"/>
    </location>
</feature>
<keyword evidence="6 9" id="KW-1133">Transmembrane helix</keyword>
<dbReference type="PANTHER" id="PTHR32063:SF29">
    <property type="entry name" value="HAE1 FAMILY EFFLUX PUMP PERMEASE COMPONENT"/>
    <property type="match status" value="1"/>
</dbReference>
<dbReference type="GO" id="GO:0042910">
    <property type="term" value="F:xenobiotic transmembrane transporter activity"/>
    <property type="evidence" value="ECO:0007669"/>
    <property type="project" value="TreeGrafter"/>
</dbReference>
<keyword evidence="3" id="KW-1003">Cell membrane</keyword>
<accession>A0A7T3X3Y6</accession>
<feature type="transmembrane region" description="Helical" evidence="9">
    <location>
        <begin position="525"/>
        <end position="544"/>
    </location>
</feature>
<dbReference type="SUPFAM" id="SSF82866">
    <property type="entry name" value="Multidrug efflux transporter AcrB transmembrane domain"/>
    <property type="match status" value="2"/>
</dbReference>
<name>A0A7T3X3Y6_AERCA</name>
<dbReference type="RefSeq" id="WP_198497728.1">
    <property type="nucleotide sequence ID" value="NZ_JAOCIP010000035.1"/>
</dbReference>
<feature type="region of interest" description="Disordered" evidence="8">
    <location>
        <begin position="1029"/>
        <end position="1050"/>
    </location>
</feature>
<evidence type="ECO:0000256" key="9">
    <source>
        <dbReference type="SAM" id="Phobius"/>
    </source>
</evidence>
<sequence>MWLSDISVRRPLVAVVISALLTVFGLVAFSKLTVREMPDVQTPSVSITTTYEGAAPEVMESQVTKPIEDQLSGISGIKNINSVTRKGRSSITVEFKLGWNMLEGTSDVRDAISRARPKLPDGADEPMVTKDNGNGDVAIWLNFSSTQMDRTAMTDYANRMLVDPLSLVDGVSEVSLSGDLTQVMYVRLRPADMAARGITVADVQDALKRENIELPGGEIRNNTMTMAVQIARLYHSAEDFRTLPVKTATNGQSIYLADIADVEVGAKNEDSAYQRNGRESLGIGIVAQSTANPLAVAQGIEKKLVEMQRFLPEGATLEVDYDSTIFIKQAIDEVYETLAICALLVVAVLYLFLGQGRTTLIPAITVPVSLISAFIGAWYLGFSINLITLLALILAIGLVVDDAIVVVENIHHHLQRGESPLMAAWHGTREVGFAVIATTAVLVMVFVPIAFMDGMVGRLFTEFAILLSLAVLFSSLVALTLTPAMGSWLMRAVDKPNALTATLDKGLGWVEERYRRVLGAVLRRAVWMPLVLLLCLGGIGALFGKLPASLTPTEDRGVLYVFVKGAEGTSIERMKRNMQQVEAAILPLLGKGVVQAMSFSTPAFGRGGDQTGMAIIQLSDWAVRDETATEFGRSLSGRLAGIPDVMIRTFQPGFRGGSTAAVQFVLQGSDYGELNQQGLALKEAAAQSGLMQSPDLDYAEKTPELQVTIERERATQLGIPVSTIASSLQALLGGVSQTTYVDRGEEYDVYLRANQTQFNGISDISRIYLKAASGEMVSLSTLATVTQVASPQRLNHYQRQKAVTLTADVAPGHTLGEALDFLDGWAADHLPTGMSVDYAGESKDYRDNQGEMALVFGLALLVVYLVLVAQFESLLTPAVVMMTVPLGIFGGLLGLWLTGQELSIYSQIGMIMLIGMVTKNGILIVEFINQLRQRGEGFEEAIIKGSVRRLRPILMTSLTAIIGAVPLMLSMGAGYESRMAVGTVVFFGLSLATLVTLLVVPAIYHLIARRAGMTGARDRLVDEVLATATPASPSPVPGAVVPEGRDKPAA</sequence>
<keyword evidence="2" id="KW-0813">Transport</keyword>
<feature type="transmembrane region" description="Helical" evidence="9">
    <location>
        <begin position="12"/>
        <end position="29"/>
    </location>
</feature>